<accession>A0A0L9T0Q3</accession>
<dbReference type="EMBL" id="LAZP02000183">
    <property type="protein sequence ID" value="PFH59649.1"/>
    <property type="molecule type" value="Genomic_DNA"/>
</dbReference>
<keyword evidence="4" id="KW-1185">Reference proteome</keyword>
<feature type="signal peptide" evidence="1">
    <location>
        <begin position="1"/>
        <end position="21"/>
    </location>
</feature>
<comment type="caution">
    <text evidence="3">The sequence shown here is derived from an EMBL/GenBank/DDBJ whole genome shotgun (WGS) entry which is preliminary data.</text>
</comment>
<gene>
    <name evidence="3" type="ORF">XA68_12054</name>
    <name evidence="2" type="ORF">XA68_18477</name>
</gene>
<dbReference type="AlphaFoldDB" id="A0A0L9T0Q3"/>
<reference evidence="3 4" key="1">
    <citation type="journal article" date="2015" name="BMC Genomics">
        <title>Gene expression during zombie ant biting behavior reflects the complexity underlying fungal parasitic behavioral manipulation.</title>
        <authorList>
            <person name="de Bekker C."/>
            <person name="Ohm R.A."/>
            <person name="Loreto R.G."/>
            <person name="Sebastian A."/>
            <person name="Albert I."/>
            <person name="Merrow M."/>
            <person name="Brachmann A."/>
            <person name="Hughes D.P."/>
        </authorList>
    </citation>
    <scope>NUCLEOTIDE SEQUENCE [LARGE SCALE GENOMIC DNA]</scope>
    <source>
        <strain evidence="3 4">SC16a</strain>
    </source>
</reference>
<dbReference type="OrthoDB" id="3549294at2759"/>
<organism evidence="3 4">
    <name type="scientific">Ophiocordyceps unilateralis</name>
    <name type="common">Zombie-ant fungus</name>
    <name type="synonym">Torrubia unilateralis</name>
    <dbReference type="NCBI Taxonomy" id="268505"/>
    <lineage>
        <taxon>Eukaryota</taxon>
        <taxon>Fungi</taxon>
        <taxon>Dikarya</taxon>
        <taxon>Ascomycota</taxon>
        <taxon>Pezizomycotina</taxon>
        <taxon>Sordariomycetes</taxon>
        <taxon>Hypocreomycetidae</taxon>
        <taxon>Hypocreales</taxon>
        <taxon>Ophiocordycipitaceae</taxon>
        <taxon>Ophiocordyceps</taxon>
    </lineage>
</organism>
<sequence>MTLSLCYWALGSSMWSVFWNADVPCNSVGPWIAPIAAVLEPIINDNDMELLAQILSLNNATPLWLGVALCGRRAIIHSILPSLIELQDYPHFRPSIDAAAWTGLAQSFMDYHQTRPVMDGTVSRADVWRLRHDCSDQYYPDTAFSYTPPYGWPPFGRMRVIDVELEIRRHLTCSHEWKYTYWTWSLSDLTDAGFSNAEIEIRKRAGYVEVNLAVQK</sequence>
<proteinExistence type="predicted"/>
<keyword evidence="1" id="KW-0732">Signal</keyword>
<evidence type="ECO:0000313" key="4">
    <source>
        <dbReference type="Proteomes" id="UP000037136"/>
    </source>
</evidence>
<dbReference type="EMBL" id="LAZP02000965">
    <property type="protein sequence ID" value="PFH55368.1"/>
    <property type="molecule type" value="Genomic_DNA"/>
</dbReference>
<dbReference type="Proteomes" id="UP000037136">
    <property type="component" value="Unassembled WGS sequence"/>
</dbReference>
<evidence type="ECO:0000313" key="3">
    <source>
        <dbReference type="EMBL" id="PFH59649.1"/>
    </source>
</evidence>
<feature type="chain" id="PRO_5011357012" evidence="1">
    <location>
        <begin position="22"/>
        <end position="216"/>
    </location>
</feature>
<evidence type="ECO:0000256" key="1">
    <source>
        <dbReference type="SAM" id="SignalP"/>
    </source>
</evidence>
<protein>
    <submittedName>
        <fullName evidence="3">Uncharacterized protein</fullName>
    </submittedName>
</protein>
<evidence type="ECO:0000313" key="2">
    <source>
        <dbReference type="EMBL" id="PFH55368.1"/>
    </source>
</evidence>
<reference evidence="3 4" key="2">
    <citation type="journal article" date="2017" name="Sci. Rep.">
        <title>Ant-infecting Ophiocordyceps genomes reveal a high diversity of potential behavioral manipulation genes and a possible major role for enterotoxins.</title>
        <authorList>
            <person name="de Bekker C."/>
            <person name="Ohm R.A."/>
            <person name="Evans H.C."/>
            <person name="Brachmann A."/>
            <person name="Hughes D.P."/>
        </authorList>
    </citation>
    <scope>NUCLEOTIDE SEQUENCE [LARGE SCALE GENOMIC DNA]</scope>
    <source>
        <strain evidence="3 4">SC16a</strain>
    </source>
</reference>
<dbReference type="STRING" id="268505.A0A0L9T0Q3"/>
<name>A0A0L9T0Q3_OPHUN</name>